<gene>
    <name evidence="1" type="ORF">FOZ62_014291</name>
</gene>
<evidence type="ECO:0000313" key="2">
    <source>
        <dbReference type="Proteomes" id="UP000574390"/>
    </source>
</evidence>
<dbReference type="EMBL" id="JABANM010017919">
    <property type="protein sequence ID" value="KAF4726962.1"/>
    <property type="molecule type" value="Genomic_DNA"/>
</dbReference>
<comment type="caution">
    <text evidence="1">The sequence shown here is derived from an EMBL/GenBank/DDBJ whole genome shotgun (WGS) entry which is preliminary data.</text>
</comment>
<feature type="non-terminal residue" evidence="1">
    <location>
        <position position="1"/>
    </location>
</feature>
<dbReference type="AlphaFoldDB" id="A0A7J6S386"/>
<name>A0A7J6S386_PEROL</name>
<protein>
    <submittedName>
        <fullName evidence="1">Uncharacterized protein</fullName>
    </submittedName>
</protein>
<sequence length="105" mass="11767">AYQGQFELAQQLGALSSGEQGELFFWIVTIERGTCTILTSLSPGKAALSRKSREELRRIAGIPTVNDFPYQCCEGWKARAPMRPAQYSFNPIRHTVDKFVIDEAT</sequence>
<accession>A0A7J6S386</accession>
<reference evidence="1 2" key="1">
    <citation type="submission" date="2020-04" db="EMBL/GenBank/DDBJ databases">
        <title>Perkinsus olseni comparative genomics.</title>
        <authorList>
            <person name="Bogema D.R."/>
        </authorList>
    </citation>
    <scope>NUCLEOTIDE SEQUENCE [LARGE SCALE GENOMIC DNA]</scope>
    <source>
        <strain evidence="1">ATCC PRA-205</strain>
    </source>
</reference>
<dbReference type="Proteomes" id="UP000574390">
    <property type="component" value="Unassembled WGS sequence"/>
</dbReference>
<proteinExistence type="predicted"/>
<evidence type="ECO:0000313" key="1">
    <source>
        <dbReference type="EMBL" id="KAF4726962.1"/>
    </source>
</evidence>
<organism evidence="1 2">
    <name type="scientific">Perkinsus olseni</name>
    <name type="common">Perkinsus atlanticus</name>
    <dbReference type="NCBI Taxonomy" id="32597"/>
    <lineage>
        <taxon>Eukaryota</taxon>
        <taxon>Sar</taxon>
        <taxon>Alveolata</taxon>
        <taxon>Perkinsozoa</taxon>
        <taxon>Perkinsea</taxon>
        <taxon>Perkinsida</taxon>
        <taxon>Perkinsidae</taxon>
        <taxon>Perkinsus</taxon>
    </lineage>
</organism>
<feature type="non-terminal residue" evidence="1">
    <location>
        <position position="105"/>
    </location>
</feature>